<dbReference type="Proteomes" id="UP000305887">
    <property type="component" value="Unassembled WGS sequence"/>
</dbReference>
<keyword evidence="3 6" id="KW-0812">Transmembrane</keyword>
<dbReference type="PANTHER" id="PTHR43370:SF2">
    <property type="entry name" value="ABC TRANSPORTER PERMEASE PROTEIN"/>
    <property type="match status" value="1"/>
</dbReference>
<protein>
    <submittedName>
        <fullName evidence="7">ABC transporter permease</fullName>
    </submittedName>
</protein>
<keyword evidence="5 6" id="KW-0472">Membrane</keyword>
<evidence type="ECO:0000256" key="4">
    <source>
        <dbReference type="ARBA" id="ARBA00022989"/>
    </source>
</evidence>
<evidence type="ECO:0000256" key="2">
    <source>
        <dbReference type="ARBA" id="ARBA00022475"/>
    </source>
</evidence>
<organism evidence="7 8">
    <name type="scientific">Rubellimicrobium rubrum</name>
    <dbReference type="NCBI Taxonomy" id="2585369"/>
    <lineage>
        <taxon>Bacteria</taxon>
        <taxon>Pseudomonadati</taxon>
        <taxon>Pseudomonadota</taxon>
        <taxon>Alphaproteobacteria</taxon>
        <taxon>Rhodobacterales</taxon>
        <taxon>Roseobacteraceae</taxon>
        <taxon>Rubellimicrobium</taxon>
    </lineage>
</organism>
<feature type="transmembrane region" description="Helical" evidence="6">
    <location>
        <begin position="238"/>
        <end position="258"/>
    </location>
</feature>
<sequence length="303" mass="31018">MSALAFILAGTLAAATPLLLAALGELVAERSGVLNLGLEGLMALAAALAFIVVYQGGGHALAFAVGAVAGMVAALVFAGAVLTFRANQVAAGLAIGILCLGLSALAGRSFESLTITGLPKLEVPLLSDLPTIGGLFRQDIVVWLALLGTLAIHVMLRHTKVGLIVRAVGENPRAAQAIGHPVIPIRYAALAFGGCMAGVAGAYASTVYTPLWADGMIAGRGWIAIALVVFGTWQTGRVFLGACLFGALSLAELAAQVVGVQLPSQLLASMPYLVTIVVLGLISSNRRRMRLNSVASLGEPFEK</sequence>
<dbReference type="OrthoDB" id="9792579at2"/>
<dbReference type="AlphaFoldDB" id="A0A5C4N2K5"/>
<keyword evidence="2" id="KW-1003">Cell membrane</keyword>
<feature type="transmembrane region" description="Helical" evidence="6">
    <location>
        <begin position="187"/>
        <end position="205"/>
    </location>
</feature>
<comment type="subcellular location">
    <subcellularLocation>
        <location evidence="1">Cell membrane</location>
        <topology evidence="1">Multi-pass membrane protein</topology>
    </subcellularLocation>
</comment>
<proteinExistence type="predicted"/>
<evidence type="ECO:0000256" key="6">
    <source>
        <dbReference type="SAM" id="Phobius"/>
    </source>
</evidence>
<evidence type="ECO:0000256" key="3">
    <source>
        <dbReference type="ARBA" id="ARBA00022692"/>
    </source>
</evidence>
<evidence type="ECO:0000313" key="7">
    <source>
        <dbReference type="EMBL" id="TNC51614.1"/>
    </source>
</evidence>
<name>A0A5C4N2K5_9RHOB</name>
<dbReference type="CDD" id="cd06580">
    <property type="entry name" value="TM_PBP1_transp_TpRbsC_like"/>
    <property type="match status" value="1"/>
</dbReference>
<feature type="transmembrane region" description="Helical" evidence="6">
    <location>
        <begin position="89"/>
        <end position="110"/>
    </location>
</feature>
<dbReference type="RefSeq" id="WP_139075736.1">
    <property type="nucleotide sequence ID" value="NZ_VDFU01000004.1"/>
</dbReference>
<keyword evidence="8" id="KW-1185">Reference proteome</keyword>
<evidence type="ECO:0000256" key="1">
    <source>
        <dbReference type="ARBA" id="ARBA00004651"/>
    </source>
</evidence>
<dbReference type="PANTHER" id="PTHR43370">
    <property type="entry name" value="SUGAR ABC TRANSPORTER INTEGRAL MEMBRANE PROTEIN-RELATED"/>
    <property type="match status" value="1"/>
</dbReference>
<gene>
    <name evidence="7" type="ORF">FHG66_05500</name>
</gene>
<evidence type="ECO:0000256" key="5">
    <source>
        <dbReference type="ARBA" id="ARBA00023136"/>
    </source>
</evidence>
<feature type="transmembrane region" description="Helical" evidence="6">
    <location>
        <begin position="36"/>
        <end position="54"/>
    </location>
</feature>
<feature type="transmembrane region" description="Helical" evidence="6">
    <location>
        <begin position="140"/>
        <end position="156"/>
    </location>
</feature>
<reference evidence="7 8" key="1">
    <citation type="submission" date="2019-06" db="EMBL/GenBank/DDBJ databases">
        <title>YIM 131921 draft genome.</title>
        <authorList>
            <person name="Jiang L."/>
        </authorList>
    </citation>
    <scope>NUCLEOTIDE SEQUENCE [LARGE SCALE GENOMIC DNA]</scope>
    <source>
        <strain evidence="7 8">YIM 131921</strain>
    </source>
</reference>
<dbReference type="EMBL" id="VDFU01000004">
    <property type="protein sequence ID" value="TNC51614.1"/>
    <property type="molecule type" value="Genomic_DNA"/>
</dbReference>
<dbReference type="InterPro" id="IPR001851">
    <property type="entry name" value="ABC_transp_permease"/>
</dbReference>
<feature type="transmembrane region" description="Helical" evidence="6">
    <location>
        <begin position="211"/>
        <end position="231"/>
    </location>
</feature>
<accession>A0A5C4N2K5</accession>
<feature type="transmembrane region" description="Helical" evidence="6">
    <location>
        <begin position="264"/>
        <end position="282"/>
    </location>
</feature>
<evidence type="ECO:0000313" key="8">
    <source>
        <dbReference type="Proteomes" id="UP000305887"/>
    </source>
</evidence>
<comment type="caution">
    <text evidence="7">The sequence shown here is derived from an EMBL/GenBank/DDBJ whole genome shotgun (WGS) entry which is preliminary data.</text>
</comment>
<feature type="transmembrane region" description="Helical" evidence="6">
    <location>
        <begin position="60"/>
        <end position="82"/>
    </location>
</feature>
<keyword evidence="4 6" id="KW-1133">Transmembrane helix</keyword>
<dbReference type="Pfam" id="PF02653">
    <property type="entry name" value="BPD_transp_2"/>
    <property type="match status" value="1"/>
</dbReference>
<dbReference type="GO" id="GO:0005886">
    <property type="term" value="C:plasma membrane"/>
    <property type="evidence" value="ECO:0007669"/>
    <property type="project" value="UniProtKB-SubCell"/>
</dbReference>
<feature type="transmembrane region" description="Helical" evidence="6">
    <location>
        <begin position="6"/>
        <end position="24"/>
    </location>
</feature>
<dbReference type="GO" id="GO:0022857">
    <property type="term" value="F:transmembrane transporter activity"/>
    <property type="evidence" value="ECO:0007669"/>
    <property type="project" value="InterPro"/>
</dbReference>